<dbReference type="Gene3D" id="1.10.10.2830">
    <property type="match status" value="1"/>
</dbReference>
<dbReference type="InterPro" id="IPR036086">
    <property type="entry name" value="ParB/Sulfiredoxin_sf"/>
</dbReference>
<dbReference type="PANTHER" id="PTHR33375">
    <property type="entry name" value="CHROMOSOME-PARTITIONING PROTEIN PARB-RELATED"/>
    <property type="match status" value="1"/>
</dbReference>
<name>A0A6M5YI71_9BACT</name>
<keyword evidence="2" id="KW-1185">Reference proteome</keyword>
<dbReference type="AlphaFoldDB" id="A0A6M5YI71"/>
<evidence type="ECO:0008006" key="3">
    <source>
        <dbReference type="Google" id="ProtNLM"/>
    </source>
</evidence>
<sequence>MPSLTPKPTTEQRPLEWFQTDARELARHDDPEHIRQQGADMLANGQLQAVGATEDGRMIFGHGRWLAAKAAGIKTLEVKLFPSALTATQFKLIRAAENLQRKDLTGYQKWLLCSDLLRDNPAWQLKDLAEHLHLDPSMVTRLLAPGKCIEAAQTALREGRIGISDCYEFSQESPERQAELLRLKLAGASRTAIKVARRRIRTAEAAVIKLSRVKIAMPYGATVVVSGTELSMAGVVDLLAETLKEARKAAEQYDVKTFQSMMADRSKKA</sequence>
<dbReference type="SUPFAM" id="SSF110849">
    <property type="entry name" value="ParB/Sulfiredoxin"/>
    <property type="match status" value="1"/>
</dbReference>
<accession>A0A6M5YI71</accession>
<gene>
    <name evidence="1" type="ORF">FTUN_0739</name>
</gene>
<dbReference type="KEGG" id="ftj:FTUN_0739"/>
<dbReference type="GO" id="GO:0007059">
    <property type="term" value="P:chromosome segregation"/>
    <property type="evidence" value="ECO:0007669"/>
    <property type="project" value="TreeGrafter"/>
</dbReference>
<reference evidence="2" key="1">
    <citation type="submission" date="2020-05" db="EMBL/GenBank/DDBJ databases">
        <title>Frigoriglobus tundricola gen. nov., sp. nov., a psychrotolerant cellulolytic planctomycete of the family Gemmataceae with two divergent copies of 16S rRNA gene.</title>
        <authorList>
            <person name="Kulichevskaya I.S."/>
            <person name="Ivanova A.A."/>
            <person name="Naumoff D.G."/>
            <person name="Beletsky A.V."/>
            <person name="Rijpstra W.I.C."/>
            <person name="Sinninghe Damste J.S."/>
            <person name="Mardanov A.V."/>
            <person name="Ravin N.V."/>
            <person name="Dedysh S.N."/>
        </authorList>
    </citation>
    <scope>NUCLEOTIDE SEQUENCE [LARGE SCALE GENOMIC DNA]</scope>
    <source>
        <strain evidence="2">PL17</strain>
    </source>
</reference>
<protein>
    <recommendedName>
        <fullName evidence="3">ParB/Sulfiredoxin domain-containing protein</fullName>
    </recommendedName>
</protein>
<dbReference type="PANTHER" id="PTHR33375:SF1">
    <property type="entry name" value="CHROMOSOME-PARTITIONING PROTEIN PARB-RELATED"/>
    <property type="match status" value="1"/>
</dbReference>
<evidence type="ECO:0000313" key="1">
    <source>
        <dbReference type="EMBL" id="QJW93234.1"/>
    </source>
</evidence>
<dbReference type="Proteomes" id="UP000503447">
    <property type="component" value="Chromosome"/>
</dbReference>
<dbReference type="SUPFAM" id="SSF109709">
    <property type="entry name" value="KorB DNA-binding domain-like"/>
    <property type="match status" value="1"/>
</dbReference>
<evidence type="ECO:0000313" key="2">
    <source>
        <dbReference type="Proteomes" id="UP000503447"/>
    </source>
</evidence>
<dbReference type="RefSeq" id="WP_171469470.1">
    <property type="nucleotide sequence ID" value="NZ_CP053452.2"/>
</dbReference>
<proteinExistence type="predicted"/>
<dbReference type="GO" id="GO:0005694">
    <property type="term" value="C:chromosome"/>
    <property type="evidence" value="ECO:0007669"/>
    <property type="project" value="TreeGrafter"/>
</dbReference>
<dbReference type="EMBL" id="CP053452">
    <property type="protein sequence ID" value="QJW93234.1"/>
    <property type="molecule type" value="Genomic_DNA"/>
</dbReference>
<organism evidence="1 2">
    <name type="scientific">Frigoriglobus tundricola</name>
    <dbReference type="NCBI Taxonomy" id="2774151"/>
    <lineage>
        <taxon>Bacteria</taxon>
        <taxon>Pseudomonadati</taxon>
        <taxon>Planctomycetota</taxon>
        <taxon>Planctomycetia</taxon>
        <taxon>Gemmatales</taxon>
        <taxon>Gemmataceae</taxon>
        <taxon>Frigoriglobus</taxon>
    </lineage>
</organism>
<dbReference type="InterPro" id="IPR050336">
    <property type="entry name" value="Chromosome_partition/occlusion"/>
</dbReference>